<evidence type="ECO:0000313" key="3">
    <source>
        <dbReference type="Proteomes" id="UP001059617"/>
    </source>
</evidence>
<name>A0ABY5VT86_9ACTN</name>
<evidence type="ECO:0000256" key="1">
    <source>
        <dbReference type="SAM" id="Phobius"/>
    </source>
</evidence>
<keyword evidence="1" id="KW-0472">Membrane</keyword>
<feature type="transmembrane region" description="Helical" evidence="1">
    <location>
        <begin position="133"/>
        <end position="154"/>
    </location>
</feature>
<sequence length="169" mass="18764">MTSGADPVGRPSRYEKVVLGWIQGEGKTAVSAGVWLLATSLLTAVFIAALGWQVWENLALSNRGEIGEARVVRTNYEGRSPSLNVVYLSGPVGKAALIDNPVKRPSTDDVIHVLYDPHHPTTIREVGAPIWRWFDYLVIVPFAVAGGLIVPAQLMRFRRRLRERHIRKS</sequence>
<organism evidence="2 3">
    <name type="scientific">Dactylosporangium fulvum</name>
    <dbReference type="NCBI Taxonomy" id="53359"/>
    <lineage>
        <taxon>Bacteria</taxon>
        <taxon>Bacillati</taxon>
        <taxon>Actinomycetota</taxon>
        <taxon>Actinomycetes</taxon>
        <taxon>Micromonosporales</taxon>
        <taxon>Micromonosporaceae</taxon>
        <taxon>Dactylosporangium</taxon>
    </lineage>
</organism>
<dbReference type="EMBL" id="CP073720">
    <property type="protein sequence ID" value="UWP80041.1"/>
    <property type="molecule type" value="Genomic_DNA"/>
</dbReference>
<feature type="transmembrane region" description="Helical" evidence="1">
    <location>
        <begin position="34"/>
        <end position="55"/>
    </location>
</feature>
<keyword evidence="3" id="KW-1185">Reference proteome</keyword>
<reference evidence="2" key="1">
    <citation type="submission" date="2021-04" db="EMBL/GenBank/DDBJ databases">
        <authorList>
            <person name="Hartkoorn R.C."/>
            <person name="Beaudoing E."/>
            <person name="Hot D."/>
        </authorList>
    </citation>
    <scope>NUCLEOTIDE SEQUENCE</scope>
    <source>
        <strain evidence="2">NRRL B-16292</strain>
    </source>
</reference>
<keyword evidence="1" id="KW-0812">Transmembrane</keyword>
<reference evidence="2" key="2">
    <citation type="submission" date="2022-09" db="EMBL/GenBank/DDBJ databases">
        <title>Biosynthetic gene clusters of Dactylosporangioum fulvum.</title>
        <authorList>
            <person name="Caradec T."/>
        </authorList>
    </citation>
    <scope>NUCLEOTIDE SEQUENCE</scope>
    <source>
        <strain evidence="2">NRRL B-16292</strain>
    </source>
</reference>
<gene>
    <name evidence="2" type="ORF">Dfulv_33425</name>
</gene>
<proteinExistence type="predicted"/>
<accession>A0ABY5VT86</accession>
<evidence type="ECO:0000313" key="2">
    <source>
        <dbReference type="EMBL" id="UWP80041.1"/>
    </source>
</evidence>
<dbReference type="RefSeq" id="WP_259857799.1">
    <property type="nucleotide sequence ID" value="NZ_BAAAST010000016.1"/>
</dbReference>
<keyword evidence="1" id="KW-1133">Transmembrane helix</keyword>
<protein>
    <recommendedName>
        <fullName evidence="4">DUF3592 domain-containing protein</fullName>
    </recommendedName>
</protein>
<dbReference type="Proteomes" id="UP001059617">
    <property type="component" value="Chromosome"/>
</dbReference>
<evidence type="ECO:0008006" key="4">
    <source>
        <dbReference type="Google" id="ProtNLM"/>
    </source>
</evidence>